<evidence type="ECO:0000313" key="2">
    <source>
        <dbReference type="Proteomes" id="UP000016511"/>
    </source>
</evidence>
<gene>
    <name evidence="1" type="ORF">HMPREF0083_01581</name>
</gene>
<organism evidence="1 2">
    <name type="scientific">Aneurinibacillus aneurinilyticus ATCC 12856</name>
    <dbReference type="NCBI Taxonomy" id="649747"/>
    <lineage>
        <taxon>Bacteria</taxon>
        <taxon>Bacillati</taxon>
        <taxon>Bacillota</taxon>
        <taxon>Bacilli</taxon>
        <taxon>Bacillales</taxon>
        <taxon>Paenibacillaceae</taxon>
        <taxon>Aneurinibacillus group</taxon>
        <taxon>Aneurinibacillus</taxon>
    </lineage>
</organism>
<dbReference type="RefSeq" id="WP_021619726.1">
    <property type="nucleotide sequence ID" value="NZ_KE952697.1"/>
</dbReference>
<reference evidence="1 2" key="1">
    <citation type="submission" date="2013-08" db="EMBL/GenBank/DDBJ databases">
        <authorList>
            <person name="Weinstock G."/>
            <person name="Sodergren E."/>
            <person name="Wylie T."/>
            <person name="Fulton L."/>
            <person name="Fulton R."/>
            <person name="Fronick C."/>
            <person name="O'Laughlin M."/>
            <person name="Godfrey J."/>
            <person name="Miner T."/>
            <person name="Herter B."/>
            <person name="Appelbaum E."/>
            <person name="Cordes M."/>
            <person name="Lek S."/>
            <person name="Wollam A."/>
            <person name="Pepin K.H."/>
            <person name="Palsikar V.B."/>
            <person name="Mitreva M."/>
            <person name="Wilson R.K."/>
        </authorList>
    </citation>
    <scope>NUCLEOTIDE SEQUENCE [LARGE SCALE GENOMIC DNA]</scope>
    <source>
        <strain evidence="1 2">ATCC 12856</strain>
    </source>
</reference>
<dbReference type="EMBL" id="AWSJ01000106">
    <property type="protein sequence ID" value="ERI10322.1"/>
    <property type="molecule type" value="Genomic_DNA"/>
</dbReference>
<accession>U1YE15</accession>
<dbReference type="STRING" id="649747.HMPREF0083_01581"/>
<dbReference type="HOGENOM" id="CLU_672424_0_0_9"/>
<dbReference type="InterPro" id="IPR022385">
    <property type="entry name" value="Rhs_assc_core"/>
</dbReference>
<dbReference type="PATRIC" id="fig|649747.3.peg.1431"/>
<dbReference type="eggNOG" id="COG3209">
    <property type="taxonomic scope" value="Bacteria"/>
</dbReference>
<dbReference type="InterPro" id="IPR050708">
    <property type="entry name" value="T6SS_VgrG/RHS"/>
</dbReference>
<dbReference type="AlphaFoldDB" id="U1YE15"/>
<dbReference type="Gene3D" id="2.180.10.10">
    <property type="entry name" value="RHS repeat-associated core"/>
    <property type="match status" value="1"/>
</dbReference>
<dbReference type="Proteomes" id="UP000016511">
    <property type="component" value="Unassembled WGS sequence"/>
</dbReference>
<proteinExistence type="predicted"/>
<dbReference type="NCBIfam" id="TIGR03696">
    <property type="entry name" value="Rhs_assc_core"/>
    <property type="match status" value="1"/>
</dbReference>
<protein>
    <submittedName>
        <fullName evidence="1">RHS repeat-associated core domain protein</fullName>
    </submittedName>
</protein>
<dbReference type="PRINTS" id="PR00394">
    <property type="entry name" value="RHSPROTEIN"/>
</dbReference>
<dbReference type="PANTHER" id="PTHR32305">
    <property type="match status" value="1"/>
</dbReference>
<dbReference type="PANTHER" id="PTHR32305:SF15">
    <property type="entry name" value="PROTEIN RHSA-RELATED"/>
    <property type="match status" value="1"/>
</dbReference>
<evidence type="ECO:0000313" key="1">
    <source>
        <dbReference type="EMBL" id="ERI10322.1"/>
    </source>
</evidence>
<keyword evidence="2" id="KW-1185">Reference proteome</keyword>
<name>U1YE15_ANEAE</name>
<dbReference type="GeneID" id="92842397"/>
<comment type="caution">
    <text evidence="1">The sequence shown here is derived from an EMBL/GenBank/DDBJ whole genome shotgun (WGS) entry which is preliminary data.</text>
</comment>
<sequence>MSKVIRPDNTEVTFKYDSLGRRIEKSSNEKTMRFVWDGNTILHEYVSWDNSDIFENLVKYSSQNNSEIADNLVTWVINDGFVPSAKITNEGNYSIISDYLGTPVEAYDKQGKPVWSTELGIYGRMTAFIGKQNFIPFRYQGRYEDVEIGLYYNRFRYYSPVDGMYTQQDPIGLVGDNSILCGYVGDPNITVDPLGLSSFNSFEFGEITPFPSGLHFGQNRIVPNFSTIGSQAADLIVGRPVLEVAKDISLGKINPNEFLISYTTDPATGKAVTLNIRRLAALVEGGKFPDNVIFVSYDKVPSHLVADIKNRPPSTTISITKNKDGSGLVKSVTNCPG</sequence>